<evidence type="ECO:0000313" key="1">
    <source>
        <dbReference type="EMBL" id="KKL65571.1"/>
    </source>
</evidence>
<comment type="caution">
    <text evidence="1">The sequence shown here is derived from an EMBL/GenBank/DDBJ whole genome shotgun (WGS) entry which is preliminary data.</text>
</comment>
<reference evidence="1" key="1">
    <citation type="journal article" date="2015" name="Nature">
        <title>Complex archaea that bridge the gap between prokaryotes and eukaryotes.</title>
        <authorList>
            <person name="Spang A."/>
            <person name="Saw J.H."/>
            <person name="Jorgensen S.L."/>
            <person name="Zaremba-Niedzwiedzka K."/>
            <person name="Martijn J."/>
            <person name="Lind A.E."/>
            <person name="van Eijk R."/>
            <person name="Schleper C."/>
            <person name="Guy L."/>
            <person name="Ettema T.J."/>
        </authorList>
    </citation>
    <scope>NUCLEOTIDE SEQUENCE</scope>
</reference>
<dbReference type="AlphaFoldDB" id="A0A0F9EH07"/>
<organism evidence="1">
    <name type="scientific">marine sediment metagenome</name>
    <dbReference type="NCBI Taxonomy" id="412755"/>
    <lineage>
        <taxon>unclassified sequences</taxon>
        <taxon>metagenomes</taxon>
        <taxon>ecological metagenomes</taxon>
    </lineage>
</organism>
<protein>
    <submittedName>
        <fullName evidence="1">Uncharacterized protein</fullName>
    </submittedName>
</protein>
<sequence>MTDYDKKAHHECYECVHRRNVPGNCHIECAKPDPEMTSNAHGIKNGWFIYPHLFDPVWKTKQCINFEAKQSEENAVTDAVSGAVSGAVSRQDYTSAGKTQV</sequence>
<gene>
    <name evidence="1" type="ORF">LCGC14_2153640</name>
</gene>
<accession>A0A0F9EH07</accession>
<proteinExistence type="predicted"/>
<name>A0A0F9EH07_9ZZZZ</name>
<dbReference type="EMBL" id="LAZR01027490">
    <property type="protein sequence ID" value="KKL65571.1"/>
    <property type="molecule type" value="Genomic_DNA"/>
</dbReference>